<name>A0A9Q0UN93_9ROSI</name>
<dbReference type="GO" id="GO:0008526">
    <property type="term" value="F:phosphatidylinositol transfer activity"/>
    <property type="evidence" value="ECO:0007669"/>
    <property type="project" value="TreeGrafter"/>
</dbReference>
<accession>A0A9Q0UN93</accession>
<dbReference type="InterPro" id="IPR052578">
    <property type="entry name" value="PI_Transfer_CRAL-TRIO"/>
</dbReference>
<evidence type="ECO:0000313" key="1">
    <source>
        <dbReference type="EMBL" id="KAJ6732910.1"/>
    </source>
</evidence>
<sequence>MQSYFDIENLPSEFGGKASLEYDHEEFSRSMVEDDVRTAKFWGSVEKSRHVADDHLAQVATPPATPPLAITAS</sequence>
<reference evidence="1" key="1">
    <citation type="submission" date="2022-11" db="EMBL/GenBank/DDBJ databases">
        <authorList>
            <person name="Hyden B.L."/>
            <person name="Feng K."/>
            <person name="Yates T."/>
            <person name="Jawdy S."/>
            <person name="Smart L.B."/>
            <person name="Muchero W."/>
        </authorList>
    </citation>
    <scope>NUCLEOTIDE SEQUENCE</scope>
    <source>
        <tissue evidence="1">Shoot tip</tissue>
    </source>
</reference>
<organism evidence="1 2">
    <name type="scientific">Salix koriyanagi</name>
    <dbReference type="NCBI Taxonomy" id="2511006"/>
    <lineage>
        <taxon>Eukaryota</taxon>
        <taxon>Viridiplantae</taxon>
        <taxon>Streptophyta</taxon>
        <taxon>Embryophyta</taxon>
        <taxon>Tracheophyta</taxon>
        <taxon>Spermatophyta</taxon>
        <taxon>Magnoliopsida</taxon>
        <taxon>eudicotyledons</taxon>
        <taxon>Gunneridae</taxon>
        <taxon>Pentapetalae</taxon>
        <taxon>rosids</taxon>
        <taxon>fabids</taxon>
        <taxon>Malpighiales</taxon>
        <taxon>Salicaceae</taxon>
        <taxon>Saliceae</taxon>
        <taxon>Salix</taxon>
    </lineage>
</organism>
<dbReference type="PANTHER" id="PTHR45824">
    <property type="entry name" value="GH16843P"/>
    <property type="match status" value="1"/>
</dbReference>
<protein>
    <submittedName>
        <fullName evidence="1">DIVERGENT CRAL/TRIO DOMAIN PROTEIN</fullName>
    </submittedName>
</protein>
<dbReference type="SUPFAM" id="SSF52087">
    <property type="entry name" value="CRAL/TRIO domain"/>
    <property type="match status" value="1"/>
</dbReference>
<dbReference type="PANTHER" id="PTHR45824:SF17">
    <property type="entry name" value="CRAL-TRIO DOMAIN-CONTAINING PROTEIN C23B6.04C"/>
    <property type="match status" value="1"/>
</dbReference>
<dbReference type="AlphaFoldDB" id="A0A9Q0UN93"/>
<keyword evidence="2" id="KW-1185">Reference proteome</keyword>
<proteinExistence type="predicted"/>
<dbReference type="Proteomes" id="UP001151752">
    <property type="component" value="Chromosome 7"/>
</dbReference>
<reference evidence="1" key="2">
    <citation type="journal article" date="2023" name="Int. J. Mol. Sci.">
        <title>De Novo Assembly and Annotation of 11 Diverse Shrub Willow (Salix) Genomes Reveals Novel Gene Organization in Sex-Linked Regions.</title>
        <authorList>
            <person name="Hyden B."/>
            <person name="Feng K."/>
            <person name="Yates T.B."/>
            <person name="Jawdy S."/>
            <person name="Cereghino C."/>
            <person name="Smart L.B."/>
            <person name="Muchero W."/>
        </authorList>
    </citation>
    <scope>NUCLEOTIDE SEQUENCE</scope>
    <source>
        <tissue evidence="1">Shoot tip</tissue>
    </source>
</reference>
<comment type="caution">
    <text evidence="1">The sequence shown here is derived from an EMBL/GenBank/DDBJ whole genome shotgun (WGS) entry which is preliminary data.</text>
</comment>
<gene>
    <name evidence="1" type="ORF">OIU74_004792</name>
</gene>
<evidence type="ECO:0000313" key="2">
    <source>
        <dbReference type="Proteomes" id="UP001151752"/>
    </source>
</evidence>
<dbReference type="EMBL" id="JAPFFM010000011">
    <property type="protein sequence ID" value="KAJ6732910.1"/>
    <property type="molecule type" value="Genomic_DNA"/>
</dbReference>
<dbReference type="InterPro" id="IPR036865">
    <property type="entry name" value="CRAL-TRIO_dom_sf"/>
</dbReference>